<evidence type="ECO:0000256" key="4">
    <source>
        <dbReference type="ARBA" id="ARBA00022692"/>
    </source>
</evidence>
<feature type="domain" description="Polysaccharide chain length determinant N-terminal" evidence="9">
    <location>
        <begin position="6"/>
        <end position="78"/>
    </location>
</feature>
<comment type="similarity">
    <text evidence="2">Belongs to the CpsC/CapA family.</text>
</comment>
<keyword evidence="4 8" id="KW-0812">Transmembrane</keyword>
<evidence type="ECO:0000256" key="3">
    <source>
        <dbReference type="ARBA" id="ARBA00022475"/>
    </source>
</evidence>
<keyword evidence="5 8" id="KW-1133">Transmembrane helix</keyword>
<dbReference type="EMBL" id="SDKM01000016">
    <property type="protein sequence ID" value="RYP85554.1"/>
    <property type="molecule type" value="Genomic_DNA"/>
</dbReference>
<keyword evidence="3" id="KW-1003">Cell membrane</keyword>
<dbReference type="Proteomes" id="UP000295198">
    <property type="component" value="Unassembled WGS sequence"/>
</dbReference>
<dbReference type="AlphaFoldDB" id="A0A4Q4ZEB2"/>
<evidence type="ECO:0000256" key="1">
    <source>
        <dbReference type="ARBA" id="ARBA00004651"/>
    </source>
</evidence>
<feature type="transmembrane region" description="Helical" evidence="8">
    <location>
        <begin position="20"/>
        <end position="38"/>
    </location>
</feature>
<evidence type="ECO:0000313" key="10">
    <source>
        <dbReference type="EMBL" id="RYP85554.1"/>
    </source>
</evidence>
<dbReference type="PANTHER" id="PTHR32309:SF31">
    <property type="entry name" value="CAPSULAR EXOPOLYSACCHARIDE FAMILY"/>
    <property type="match status" value="1"/>
</dbReference>
<proteinExistence type="inferred from homology"/>
<reference evidence="10 11" key="1">
    <citation type="submission" date="2019-01" db="EMBL/GenBank/DDBJ databases">
        <title>Nocardioides guangzhouensis sp. nov., an actinobacterium isolated from soil.</title>
        <authorList>
            <person name="Fu Y."/>
            <person name="Cai Y."/>
            <person name="Lin Z."/>
            <person name="Chen P."/>
        </authorList>
    </citation>
    <scope>NUCLEOTIDE SEQUENCE [LARGE SCALE GENOMIC DNA]</scope>
    <source>
        <strain evidence="10 11">130</strain>
    </source>
</reference>
<protein>
    <recommendedName>
        <fullName evidence="9">Polysaccharide chain length determinant N-terminal domain-containing protein</fullName>
    </recommendedName>
</protein>
<evidence type="ECO:0000256" key="6">
    <source>
        <dbReference type="ARBA" id="ARBA00023136"/>
    </source>
</evidence>
<dbReference type="Pfam" id="PF02706">
    <property type="entry name" value="Wzz"/>
    <property type="match status" value="1"/>
</dbReference>
<evidence type="ECO:0000256" key="8">
    <source>
        <dbReference type="SAM" id="Phobius"/>
    </source>
</evidence>
<accession>A0A4Q4ZEB2</accession>
<keyword evidence="11" id="KW-1185">Reference proteome</keyword>
<evidence type="ECO:0000256" key="2">
    <source>
        <dbReference type="ARBA" id="ARBA00006683"/>
    </source>
</evidence>
<comment type="subcellular location">
    <subcellularLocation>
        <location evidence="1">Cell membrane</location>
        <topology evidence="1">Multi-pass membrane protein</topology>
    </subcellularLocation>
</comment>
<dbReference type="GO" id="GO:0005886">
    <property type="term" value="C:plasma membrane"/>
    <property type="evidence" value="ECO:0007669"/>
    <property type="project" value="UniProtKB-SubCell"/>
</dbReference>
<dbReference type="PANTHER" id="PTHR32309">
    <property type="entry name" value="TYROSINE-PROTEIN KINASE"/>
    <property type="match status" value="1"/>
</dbReference>
<comment type="caution">
    <text evidence="10">The sequence shown here is derived from an EMBL/GenBank/DDBJ whole genome shotgun (WGS) entry which is preliminary data.</text>
</comment>
<feature type="transmembrane region" description="Helical" evidence="8">
    <location>
        <begin position="242"/>
        <end position="265"/>
    </location>
</feature>
<evidence type="ECO:0000313" key="11">
    <source>
        <dbReference type="Proteomes" id="UP000295198"/>
    </source>
</evidence>
<organism evidence="10 11">
    <name type="scientific">Nocardioides guangzhouensis</name>
    <dbReference type="NCBI Taxonomy" id="2497878"/>
    <lineage>
        <taxon>Bacteria</taxon>
        <taxon>Bacillati</taxon>
        <taxon>Actinomycetota</taxon>
        <taxon>Actinomycetes</taxon>
        <taxon>Propionibacteriales</taxon>
        <taxon>Nocardioidaceae</taxon>
        <taxon>Nocardioides</taxon>
    </lineage>
</organism>
<sequence length="542" mass="56595">MGEQVVDLRSALTILRRRRAVLAGAALVGAAMGVGLVLDNPPMYSSTTQVLLPPAQDANGQSIERDVATEIRVASSEAVLRPAGAHLSPVLGARAMSRQVDVMAASKDVLEFTAEADNPGRAESMANAVAAAMVAYVQDAASSLSNAEKAGLQERQQTLEKSLTTVNAEIEKALARKRTTNPLSAAGRADAAALGQLTAEQANLSLQIDRVKDQLSGSGVTADAQVIQSATPAARPSAVVRFGVPAFISAMAVMGLASAVIVALARRDQRLRLRDELADALGTTVVGSLHARVPTNVAGWASLLGNYAPSTVDAWSIRQTLRQVMGRGRTDAQAAEGSEGAIKHPDSLTVISLSEDMKGLSMGPQLASYVASVGVETRLVAAQSHESAAALWAACGHLIGGEVRPGLTVDTHDRDDDEAELTVVLAVVDRRDPELLELPRTAATVLAVSAGSATADDLARLAVVADDAGYWIDGIVVADPDNLDRTTGRLLAGERAQQAALPMRLTGLPGGATSHRGSKRRSEQDPSKVAGSVSDLRRRRKR</sequence>
<evidence type="ECO:0000256" key="7">
    <source>
        <dbReference type="SAM" id="MobiDB-lite"/>
    </source>
</evidence>
<dbReference type="OrthoDB" id="3825405at2"/>
<dbReference type="RefSeq" id="WP_134717704.1">
    <property type="nucleotide sequence ID" value="NZ_SDKM01000016.1"/>
</dbReference>
<keyword evidence="6 8" id="KW-0472">Membrane</keyword>
<dbReference type="InterPro" id="IPR050445">
    <property type="entry name" value="Bact_polysacc_biosynth/exp"/>
</dbReference>
<gene>
    <name evidence="10" type="ORF">EKO23_12425</name>
</gene>
<feature type="region of interest" description="Disordered" evidence="7">
    <location>
        <begin position="501"/>
        <end position="542"/>
    </location>
</feature>
<evidence type="ECO:0000259" key="9">
    <source>
        <dbReference type="Pfam" id="PF02706"/>
    </source>
</evidence>
<name>A0A4Q4ZEB2_9ACTN</name>
<evidence type="ECO:0000256" key="5">
    <source>
        <dbReference type="ARBA" id="ARBA00022989"/>
    </source>
</evidence>
<dbReference type="InterPro" id="IPR003856">
    <property type="entry name" value="LPS_length_determ_N"/>
</dbReference>